<dbReference type="EMBL" id="MN079105">
    <property type="protein sequence ID" value="QEA05621.1"/>
    <property type="molecule type" value="Genomic_DNA"/>
</dbReference>
<dbReference type="GO" id="GO:0003887">
    <property type="term" value="F:DNA-directed DNA polymerase activity"/>
    <property type="evidence" value="ECO:0007669"/>
    <property type="project" value="UniProtKB-EC"/>
</dbReference>
<dbReference type="InterPro" id="IPR050238">
    <property type="entry name" value="DNA_Rep/Repair_Clamp_Loader"/>
</dbReference>
<dbReference type="NCBIfam" id="TIGR00678">
    <property type="entry name" value="holB"/>
    <property type="match status" value="1"/>
</dbReference>
<dbReference type="SUPFAM" id="SSF52540">
    <property type="entry name" value="P-loop containing nucleoside triphosphate hydrolases"/>
    <property type="match status" value="1"/>
</dbReference>
<dbReference type="Gene3D" id="3.40.50.300">
    <property type="entry name" value="P-loop containing nucleotide triphosphate hydrolases"/>
    <property type="match status" value="1"/>
</dbReference>
<reference evidence="1" key="1">
    <citation type="submission" date="2019-06" db="EMBL/GenBank/DDBJ databases">
        <authorList>
            <person name="Murdoch R.W."/>
            <person name="Fathepure B."/>
        </authorList>
    </citation>
    <scope>NUCLEOTIDE SEQUENCE</scope>
</reference>
<dbReference type="EC" id="2.7.7.7" evidence="1"/>
<dbReference type="GO" id="GO:0009360">
    <property type="term" value="C:DNA polymerase III complex"/>
    <property type="evidence" value="ECO:0007669"/>
    <property type="project" value="TreeGrafter"/>
</dbReference>
<sequence length="334" mass="35350">MSGAAESRGMPWHQAAWQRLIGRIAAGTMPHAVLVHGPRGVGKTALAHRLGARLLCVNPTADDEACDACHGCRMRLAGAHPDLFIATVEKGRSRLRVDQIRAVSEFVTLSSQYGDFRVAVLPDADAMNPQAANALLKTLEEPPARAVLVLVSERPAALPATIRSRCHQIAVPVPSPEAGAEWLGQHAPQAGRLLGLAGGAPLRAMALADAEGGDAYDTVVRQLAAVAAGETTPTAAAAHWQGGDRAGFVELMQMAVGEIARRGASGAGRGPDVEGLSRLAATVDCEAVQAFYRRLSQYRAAAEQPLHGQLMAEALFAEWSAHARDRQWGYHDPE</sequence>
<dbReference type="InterPro" id="IPR004622">
    <property type="entry name" value="DNA_pol_HolB"/>
</dbReference>
<accession>A0A5B8RAJ1</accession>
<dbReference type="Pfam" id="PF13177">
    <property type="entry name" value="DNA_pol3_delta2"/>
    <property type="match status" value="1"/>
</dbReference>
<dbReference type="AlphaFoldDB" id="A0A5B8RAJ1"/>
<keyword evidence="1" id="KW-0808">Transferase</keyword>
<dbReference type="GO" id="GO:0006261">
    <property type="term" value="P:DNA-templated DNA replication"/>
    <property type="evidence" value="ECO:0007669"/>
    <property type="project" value="TreeGrafter"/>
</dbReference>
<protein>
    <submittedName>
        <fullName evidence="1">DNA polymerase III subunit delta</fullName>
        <ecNumber evidence="1">2.7.7.7</ecNumber>
    </submittedName>
</protein>
<dbReference type="PANTHER" id="PTHR11669">
    <property type="entry name" value="REPLICATION FACTOR C / DNA POLYMERASE III GAMMA-TAU SUBUNIT"/>
    <property type="match status" value="1"/>
</dbReference>
<proteinExistence type="predicted"/>
<dbReference type="InterPro" id="IPR027417">
    <property type="entry name" value="P-loop_NTPase"/>
</dbReference>
<organism evidence="1">
    <name type="scientific">uncultured organism</name>
    <dbReference type="NCBI Taxonomy" id="155900"/>
    <lineage>
        <taxon>unclassified sequences</taxon>
        <taxon>environmental samples</taxon>
    </lineage>
</organism>
<keyword evidence="1" id="KW-0548">Nucleotidyltransferase</keyword>
<evidence type="ECO:0000313" key="1">
    <source>
        <dbReference type="EMBL" id="QEA05621.1"/>
    </source>
</evidence>
<gene>
    <name evidence="1" type="primary">holB</name>
    <name evidence="1" type="ORF">KBTEX_01944</name>
</gene>
<dbReference type="PANTHER" id="PTHR11669:SF8">
    <property type="entry name" value="DNA POLYMERASE III SUBUNIT DELTA"/>
    <property type="match status" value="1"/>
</dbReference>
<name>A0A5B8RAJ1_9ZZZZ</name>
<dbReference type="GO" id="GO:0008408">
    <property type="term" value="F:3'-5' exonuclease activity"/>
    <property type="evidence" value="ECO:0007669"/>
    <property type="project" value="InterPro"/>
</dbReference>